<dbReference type="EC" id="2.5.1.-" evidence="2"/>
<evidence type="ECO:0000256" key="3">
    <source>
        <dbReference type="SAM" id="MobiDB-lite"/>
    </source>
</evidence>
<dbReference type="PANTHER" id="PTHR10291:SF0">
    <property type="entry name" value="DEHYDRODOLICHYL DIPHOSPHATE SYNTHASE 2"/>
    <property type="match status" value="1"/>
</dbReference>
<feature type="binding site" evidence="2">
    <location>
        <position position="2"/>
    </location>
    <ligand>
        <name>Mg(2+)</name>
        <dbReference type="ChEBI" id="CHEBI:18420"/>
    </ligand>
</feature>
<dbReference type="InterPro" id="IPR018520">
    <property type="entry name" value="UPP_synth-like_CS"/>
</dbReference>
<feature type="binding site" evidence="2">
    <location>
        <position position="7"/>
    </location>
    <ligand>
        <name>substrate</name>
    </ligand>
</feature>
<comment type="caution">
    <text evidence="4">The sequence shown here is derived from an EMBL/GenBank/DDBJ whole genome shotgun (WGS) entry which is preliminary data.</text>
</comment>
<accession>A0A8J2Z8H0</accession>
<dbReference type="GO" id="GO:0016094">
    <property type="term" value="P:polyprenol biosynthetic process"/>
    <property type="evidence" value="ECO:0007669"/>
    <property type="project" value="TreeGrafter"/>
</dbReference>
<dbReference type="InterPro" id="IPR001441">
    <property type="entry name" value="UPP_synth-like"/>
</dbReference>
<organism evidence="4 5">
    <name type="scientific">Caldovatus sediminis</name>
    <dbReference type="NCBI Taxonomy" id="2041189"/>
    <lineage>
        <taxon>Bacteria</taxon>
        <taxon>Pseudomonadati</taxon>
        <taxon>Pseudomonadota</taxon>
        <taxon>Alphaproteobacteria</taxon>
        <taxon>Acetobacterales</taxon>
        <taxon>Roseomonadaceae</taxon>
        <taxon>Caldovatus</taxon>
    </lineage>
</organism>
<comment type="similarity">
    <text evidence="2">Belongs to the UPP synthase family.</text>
</comment>
<feature type="binding site" evidence="2">
    <location>
        <begin position="176"/>
        <end position="178"/>
    </location>
    <ligand>
        <name>substrate</name>
    </ligand>
</feature>
<feature type="active site" evidence="2">
    <location>
        <position position="2"/>
    </location>
</feature>
<feature type="region of interest" description="Disordered" evidence="3">
    <location>
        <begin position="230"/>
        <end position="264"/>
    </location>
</feature>
<dbReference type="Gene3D" id="3.40.1180.10">
    <property type="entry name" value="Decaprenyl diphosphate synthase-like"/>
    <property type="match status" value="1"/>
</dbReference>
<feature type="binding site" evidence="2">
    <location>
        <begin position="3"/>
        <end position="6"/>
    </location>
    <ligand>
        <name>substrate</name>
    </ligand>
</feature>
<dbReference type="PROSITE" id="PS01066">
    <property type="entry name" value="UPP_SYNTHASE"/>
    <property type="match status" value="1"/>
</dbReference>
<dbReference type="FunFam" id="3.40.1180.10:FF:000001">
    <property type="entry name" value="(2E,6E)-farnesyl-diphosphate-specific ditrans,polycis-undecaprenyl-diphosphate synthase"/>
    <property type="match status" value="1"/>
</dbReference>
<reference evidence="4 5" key="1">
    <citation type="journal article" date="2014" name="Int. J. Syst. Evol. Microbiol.">
        <title>Complete genome sequence of Corynebacterium casei LMG S-19264T (=DSM 44701T), isolated from a smear-ripened cheese.</title>
        <authorList>
            <consortium name="US DOE Joint Genome Institute (JGI-PGF)"/>
            <person name="Walter F."/>
            <person name="Albersmeier A."/>
            <person name="Kalinowski J."/>
            <person name="Ruckert C."/>
        </authorList>
    </citation>
    <scope>NUCLEOTIDE SEQUENCE [LARGE SCALE GENOMIC DNA]</scope>
    <source>
        <strain evidence="4 5">CGMCC 1.16330</strain>
    </source>
</reference>
<evidence type="ECO:0000256" key="1">
    <source>
        <dbReference type="ARBA" id="ARBA00022679"/>
    </source>
</evidence>
<evidence type="ECO:0000313" key="5">
    <source>
        <dbReference type="Proteomes" id="UP000597507"/>
    </source>
</evidence>
<dbReference type="SUPFAM" id="SSF64005">
    <property type="entry name" value="Undecaprenyl diphosphate synthase"/>
    <property type="match status" value="1"/>
</dbReference>
<sequence length="264" mass="27896">MDGNRRWAEARGLPVSLGHKAGAEAARRTIEAAGRMGIAWLTLFAFSSENWRRPVEEVSALTGLLRLYLRSEVGTLVKEGVRLRVIGEHARFGPELARAIEAAEAATAHGTRLNLTVALSYGGRAEILAAAQAVARAAKAGSLDPEALDETAFAGFLHTAGMPDPDLIIRTSGEQRLSNFLLWQAAYAEFVFTEVLWPDFGADDLARAVAEFHRRERRYGVRCAATGGGAPTVARPVPAPQGASGPSEAVAAPPGPLPPAALAG</sequence>
<dbReference type="Proteomes" id="UP000597507">
    <property type="component" value="Unassembled WGS sequence"/>
</dbReference>
<dbReference type="CDD" id="cd00475">
    <property type="entry name" value="Cis_IPPS"/>
    <property type="match status" value="1"/>
</dbReference>
<feature type="binding site" evidence="2">
    <location>
        <position position="19"/>
    </location>
    <ligand>
        <name>substrate</name>
    </ligand>
</feature>
<protein>
    <recommendedName>
        <fullName evidence="2">Isoprenyl transferase</fullName>
        <ecNumber evidence="2">2.5.1.-</ecNumber>
    </recommendedName>
</protein>
<comment type="function">
    <text evidence="2">Catalyzes the condensation of isopentenyl diphosphate (IPP) with allylic pyrophosphates generating different type of terpenoids.</text>
</comment>
<proteinExistence type="inferred from homology"/>
<dbReference type="EMBL" id="BMKS01000002">
    <property type="protein sequence ID" value="GGG22691.1"/>
    <property type="molecule type" value="Genomic_DNA"/>
</dbReference>
<comment type="subunit">
    <text evidence="2">Homodimer.</text>
</comment>
<evidence type="ECO:0000313" key="4">
    <source>
        <dbReference type="EMBL" id="GGG22691.1"/>
    </source>
</evidence>
<feature type="binding site" evidence="2">
    <location>
        <position position="51"/>
    </location>
    <ligand>
        <name>substrate</name>
    </ligand>
</feature>
<evidence type="ECO:0000256" key="2">
    <source>
        <dbReference type="HAMAP-Rule" id="MF_01139"/>
    </source>
</evidence>
<feature type="compositionally biased region" description="Pro residues" evidence="3">
    <location>
        <begin position="253"/>
        <end position="264"/>
    </location>
</feature>
<dbReference type="GO" id="GO:0008834">
    <property type="term" value="F:ditrans,polycis-undecaprenyl-diphosphate synthase [(2E,6E)-farnesyl-diphosphate specific] activity"/>
    <property type="evidence" value="ECO:0007669"/>
    <property type="project" value="TreeGrafter"/>
</dbReference>
<dbReference type="InterPro" id="IPR036424">
    <property type="entry name" value="UPP_synth-like_sf"/>
</dbReference>
<keyword evidence="2" id="KW-0460">Magnesium</keyword>
<comment type="cofactor">
    <cofactor evidence="2">
        <name>Mg(2+)</name>
        <dbReference type="ChEBI" id="CHEBI:18420"/>
    </cofactor>
    <text evidence="2">Binds 2 magnesium ions per subunit.</text>
</comment>
<keyword evidence="5" id="KW-1185">Reference proteome</keyword>
<comment type="caution">
    <text evidence="2">Lacks conserved residue(s) required for the propagation of feature annotation.</text>
</comment>
<dbReference type="GO" id="GO:0005829">
    <property type="term" value="C:cytosol"/>
    <property type="evidence" value="ECO:0007669"/>
    <property type="project" value="TreeGrafter"/>
</dbReference>
<dbReference type="PANTHER" id="PTHR10291">
    <property type="entry name" value="DEHYDRODOLICHYL DIPHOSPHATE SYNTHASE FAMILY MEMBER"/>
    <property type="match status" value="1"/>
</dbReference>
<feature type="active site" description="Proton acceptor" evidence="2">
    <location>
        <position position="50"/>
    </location>
</feature>
<feature type="binding site" evidence="2">
    <location>
        <begin position="47"/>
        <end position="49"/>
    </location>
    <ligand>
        <name>substrate</name>
    </ligand>
</feature>
<gene>
    <name evidence="4" type="ORF">GCM10010964_08540</name>
</gene>
<dbReference type="AlphaFoldDB" id="A0A8J2Z8H0"/>
<feature type="binding site" evidence="2">
    <location>
        <position position="53"/>
    </location>
    <ligand>
        <name>substrate</name>
    </ligand>
</feature>
<keyword evidence="2" id="KW-0479">Metal-binding</keyword>
<feature type="binding site" evidence="2">
    <location>
        <position position="170"/>
    </location>
    <ligand>
        <name>substrate</name>
    </ligand>
</feature>
<dbReference type="Pfam" id="PF01255">
    <property type="entry name" value="Prenyltransf"/>
    <property type="match status" value="1"/>
</dbReference>
<keyword evidence="1 2" id="KW-0808">Transferase</keyword>
<dbReference type="NCBIfam" id="TIGR00055">
    <property type="entry name" value="uppS"/>
    <property type="match status" value="1"/>
</dbReference>
<dbReference type="GO" id="GO:0000287">
    <property type="term" value="F:magnesium ion binding"/>
    <property type="evidence" value="ECO:0007669"/>
    <property type="project" value="UniProtKB-UniRule"/>
</dbReference>
<dbReference type="HAMAP" id="MF_01139">
    <property type="entry name" value="ISPT"/>
    <property type="match status" value="1"/>
</dbReference>
<name>A0A8J2Z8H0_9PROT</name>
<feature type="binding site" evidence="2">
    <location>
        <position position="189"/>
    </location>
    <ligand>
        <name>Mg(2+)</name>
        <dbReference type="ChEBI" id="CHEBI:18420"/>
    </ligand>
</feature>